<organism evidence="1 2">
    <name type="scientific">Ganoderma sinense ZZ0214-1</name>
    <dbReference type="NCBI Taxonomy" id="1077348"/>
    <lineage>
        <taxon>Eukaryota</taxon>
        <taxon>Fungi</taxon>
        <taxon>Dikarya</taxon>
        <taxon>Basidiomycota</taxon>
        <taxon>Agaricomycotina</taxon>
        <taxon>Agaricomycetes</taxon>
        <taxon>Polyporales</taxon>
        <taxon>Polyporaceae</taxon>
        <taxon>Ganoderma</taxon>
    </lineage>
</organism>
<evidence type="ECO:0000313" key="1">
    <source>
        <dbReference type="EMBL" id="PIL23098.1"/>
    </source>
</evidence>
<dbReference type="Proteomes" id="UP000230002">
    <property type="component" value="Unassembled WGS sequence"/>
</dbReference>
<reference evidence="1 2" key="1">
    <citation type="journal article" date="2015" name="Sci. Rep.">
        <title>Chromosome-level genome map provides insights into diverse defense mechanisms in the medicinal fungus Ganoderma sinense.</title>
        <authorList>
            <person name="Zhu Y."/>
            <person name="Xu J."/>
            <person name="Sun C."/>
            <person name="Zhou S."/>
            <person name="Xu H."/>
            <person name="Nelson D.R."/>
            <person name="Qian J."/>
            <person name="Song J."/>
            <person name="Luo H."/>
            <person name="Xiang L."/>
            <person name="Li Y."/>
            <person name="Xu Z."/>
            <person name="Ji A."/>
            <person name="Wang L."/>
            <person name="Lu S."/>
            <person name="Hayward A."/>
            <person name="Sun W."/>
            <person name="Li X."/>
            <person name="Schwartz D.C."/>
            <person name="Wang Y."/>
            <person name="Chen S."/>
        </authorList>
    </citation>
    <scope>NUCLEOTIDE SEQUENCE [LARGE SCALE GENOMIC DNA]</scope>
    <source>
        <strain evidence="1 2">ZZ0214-1</strain>
    </source>
</reference>
<dbReference type="EMBL" id="AYKW01000068">
    <property type="protein sequence ID" value="PIL23098.1"/>
    <property type="molecule type" value="Genomic_DNA"/>
</dbReference>
<gene>
    <name evidence="1" type="ORF">GSI_14406</name>
</gene>
<protein>
    <recommendedName>
        <fullName evidence="3">F-box domain-containing protein</fullName>
    </recommendedName>
</protein>
<sequence>MLVCKEWHSIISATSDFWRVVDTTDSLELISLCLRRSRGSLIDVLLSLLPETEVELFSEQIQGLGGDAISLLVPHAACVRSLFIDLSPDDFFLVEPLFEEKLTALQNVSIMPVKVRLQPRRGLNPNLSRVMQPNLRSLAVRDVRLPPPSQFWHSLRVLKLLGFPDSLSAAMSARDILKVIKHNPSLEEIHLLAMNYMQESPDGTPSLMPSPKTHCPVLRTFVFYGPLELASDLISELRFPKDILHVDIRIVSPKERFERAFSDVVPRHSRFILERMSDVSFQIIPTYGCSSPICQFKLTSPSRRATRVVPDGTFTSIAFEYHRGVDHPDADPSLPLRCPTRVLAWTTVRHLRLVPLPNSTEADTYERFLASFPSLESLALCPFSVAGTQDLLLALQPERRESDGGLDIPRCPHLRALAIHEGTPGRDRDYELLAALHECVRVRAEAGSRLDEVDLHLYCYTYWPLGVHEHQEPRVLEVVGNWERTPGASRGSVGGRRGAWGAVVEGWAVLLLLGESNA</sequence>
<name>A0A2G8RP38_9APHY</name>
<dbReference type="OrthoDB" id="2750723at2759"/>
<evidence type="ECO:0000313" key="2">
    <source>
        <dbReference type="Proteomes" id="UP000230002"/>
    </source>
</evidence>
<dbReference type="AlphaFoldDB" id="A0A2G8RP38"/>
<proteinExistence type="predicted"/>
<dbReference type="STRING" id="1077348.A0A2G8RP38"/>
<keyword evidence="2" id="KW-1185">Reference proteome</keyword>
<evidence type="ECO:0008006" key="3">
    <source>
        <dbReference type="Google" id="ProtNLM"/>
    </source>
</evidence>
<comment type="caution">
    <text evidence="1">The sequence shown here is derived from an EMBL/GenBank/DDBJ whole genome shotgun (WGS) entry which is preliminary data.</text>
</comment>
<accession>A0A2G8RP38</accession>